<dbReference type="OrthoDB" id="440455at2759"/>
<proteinExistence type="predicted"/>
<evidence type="ECO:0000256" key="1">
    <source>
        <dbReference type="SAM" id="Coils"/>
    </source>
</evidence>
<reference evidence="2 3" key="1">
    <citation type="journal article" date="2014" name="Genome Biol. Evol.">
        <title>The secreted proteins of Achlya hypogyna and Thraustotheca clavata identify the ancestral oomycete secretome and reveal gene acquisitions by horizontal gene transfer.</title>
        <authorList>
            <person name="Misner I."/>
            <person name="Blouin N."/>
            <person name="Leonard G."/>
            <person name="Richards T.A."/>
            <person name="Lane C.E."/>
        </authorList>
    </citation>
    <scope>NUCLEOTIDE SEQUENCE [LARGE SCALE GENOMIC DNA]</scope>
    <source>
        <strain evidence="2 3">ATCC 48635</strain>
    </source>
</reference>
<keyword evidence="1" id="KW-0175">Coiled coil</keyword>
<comment type="caution">
    <text evidence="2">The sequence shown here is derived from an EMBL/GenBank/DDBJ whole genome shotgun (WGS) entry which is preliminary data.</text>
</comment>
<dbReference type="STRING" id="1202772.A0A1V9YV20"/>
<feature type="coiled-coil region" evidence="1">
    <location>
        <begin position="72"/>
        <end position="134"/>
    </location>
</feature>
<protein>
    <submittedName>
        <fullName evidence="2">Uncharacterized protein</fullName>
    </submittedName>
</protein>
<name>A0A1V9YV20_ACHHY</name>
<dbReference type="PANTHER" id="PTHR31245">
    <property type="entry name" value="UBIQUITIN SYSTEM COMPONENT CUE PROTEIN"/>
    <property type="match status" value="1"/>
</dbReference>
<dbReference type="EMBL" id="JNBR01000784">
    <property type="protein sequence ID" value="OQR89578.1"/>
    <property type="molecule type" value="Genomic_DNA"/>
</dbReference>
<dbReference type="Proteomes" id="UP000243579">
    <property type="component" value="Unassembled WGS sequence"/>
</dbReference>
<organism evidence="2 3">
    <name type="scientific">Achlya hypogyna</name>
    <name type="common">Oomycete</name>
    <name type="synonym">Protoachlya hypogyna</name>
    <dbReference type="NCBI Taxonomy" id="1202772"/>
    <lineage>
        <taxon>Eukaryota</taxon>
        <taxon>Sar</taxon>
        <taxon>Stramenopiles</taxon>
        <taxon>Oomycota</taxon>
        <taxon>Saprolegniomycetes</taxon>
        <taxon>Saprolegniales</taxon>
        <taxon>Achlyaceae</taxon>
        <taxon>Achlya</taxon>
    </lineage>
</organism>
<dbReference type="PANTHER" id="PTHR31245:SF20">
    <property type="entry name" value="F18B13.13 PROTEIN"/>
    <property type="match status" value="1"/>
</dbReference>
<evidence type="ECO:0000313" key="2">
    <source>
        <dbReference type="EMBL" id="OQR89578.1"/>
    </source>
</evidence>
<accession>A0A1V9YV20</accession>
<dbReference type="AlphaFoldDB" id="A0A1V9YV20"/>
<gene>
    <name evidence="2" type="ORF">ACHHYP_06196</name>
</gene>
<keyword evidence="3" id="KW-1185">Reference proteome</keyword>
<evidence type="ECO:0000313" key="3">
    <source>
        <dbReference type="Proteomes" id="UP000243579"/>
    </source>
</evidence>
<sequence length="181" mass="21135">MTSVAPPREPTSLKRTRMIESPFVDMDVDSSRLMKRRCFQQEPAHEDDLPKYSQRQFEYLDQAKQAEVSRLRAEFEHIMMRKEKELQDMRVEHDRLRQICTDQAKEAEKVQAENKILRRAVAIQNQQKEEATTENGMLKQLAHQAAEHIKRLEQTNYALRVHLQTSTGSNGSANTFSSDVY</sequence>